<name>G6EHY6_9SPHN</name>
<protein>
    <recommendedName>
        <fullName evidence="5">Thioesterase family protein</fullName>
    </recommendedName>
</protein>
<dbReference type="KEGG" id="npn:JI59_01735"/>
<dbReference type="SUPFAM" id="SSF54637">
    <property type="entry name" value="Thioesterase/thiol ester dehydrase-isomerase"/>
    <property type="match status" value="2"/>
</dbReference>
<dbReference type="Pfam" id="PF20789">
    <property type="entry name" value="4HBT_3C"/>
    <property type="match status" value="1"/>
</dbReference>
<feature type="domain" description="Acyl-CoA thioesterase-like C-terminal" evidence="2">
    <location>
        <begin position="125"/>
        <end position="256"/>
    </location>
</feature>
<reference evidence="3 4" key="1">
    <citation type="journal article" date="2012" name="J. Bacteriol.">
        <title>Genome sequence of benzo(a)pyrene-degrading bacterium Novosphingobium pentaromativorans US6-1.</title>
        <authorList>
            <person name="Luo Y.R."/>
            <person name="Kang S.G."/>
            <person name="Kim S.J."/>
            <person name="Kim M.R."/>
            <person name="Li N."/>
            <person name="Lee J.H."/>
            <person name="Kwon K.K."/>
        </authorList>
    </citation>
    <scope>NUCLEOTIDE SEQUENCE [LARGE SCALE GENOMIC DNA]</scope>
    <source>
        <strain evidence="3 4">US6-1</strain>
    </source>
</reference>
<dbReference type="InterPro" id="IPR049450">
    <property type="entry name" value="ACOT8-like_C"/>
</dbReference>
<gene>
    <name evidence="3" type="ORF">NSU_3957</name>
</gene>
<evidence type="ECO:0000313" key="4">
    <source>
        <dbReference type="Proteomes" id="UP000004030"/>
    </source>
</evidence>
<comment type="caution">
    <text evidence="3">The sequence shown here is derived from an EMBL/GenBank/DDBJ whole genome shotgun (WGS) entry which is preliminary data.</text>
</comment>
<evidence type="ECO:0000259" key="1">
    <source>
        <dbReference type="Pfam" id="PF13622"/>
    </source>
</evidence>
<keyword evidence="4" id="KW-1185">Reference proteome</keyword>
<feature type="domain" description="Acyl-CoA thioesterase-like N-terminal HotDog" evidence="1">
    <location>
        <begin position="23"/>
        <end position="105"/>
    </location>
</feature>
<proteinExistence type="predicted"/>
<dbReference type="Proteomes" id="UP000004030">
    <property type="component" value="Unassembled WGS sequence"/>
</dbReference>
<dbReference type="Gene3D" id="2.40.160.210">
    <property type="entry name" value="Acyl-CoA thioesterase, double hotdog domain"/>
    <property type="match status" value="1"/>
</dbReference>
<dbReference type="InterPro" id="IPR049449">
    <property type="entry name" value="TesB_ACOT8-like_N"/>
</dbReference>
<evidence type="ECO:0008006" key="5">
    <source>
        <dbReference type="Google" id="ProtNLM"/>
    </source>
</evidence>
<dbReference type="eggNOG" id="COG1946">
    <property type="taxonomic scope" value="Bacteria"/>
</dbReference>
<dbReference type="STRING" id="1088721.JI59_01735"/>
<dbReference type="InterPro" id="IPR042171">
    <property type="entry name" value="Acyl-CoA_hotdog"/>
</dbReference>
<dbReference type="AlphaFoldDB" id="G6EHY6"/>
<dbReference type="OrthoDB" id="7059210at2"/>
<evidence type="ECO:0000313" key="3">
    <source>
        <dbReference type="EMBL" id="EHJ59120.1"/>
    </source>
</evidence>
<organism evidence="3 4">
    <name type="scientific">Novosphingobium pentaromativorans US6-1</name>
    <dbReference type="NCBI Taxonomy" id="1088721"/>
    <lineage>
        <taxon>Bacteria</taxon>
        <taxon>Pseudomonadati</taxon>
        <taxon>Pseudomonadota</taxon>
        <taxon>Alphaproteobacteria</taxon>
        <taxon>Sphingomonadales</taxon>
        <taxon>Sphingomonadaceae</taxon>
        <taxon>Novosphingobium</taxon>
    </lineage>
</organism>
<dbReference type="RefSeq" id="WP_007014865.1">
    <property type="nucleotide sequence ID" value="NZ_AGFM01000062.1"/>
</dbReference>
<dbReference type="InterPro" id="IPR029069">
    <property type="entry name" value="HotDog_dom_sf"/>
</dbReference>
<dbReference type="Pfam" id="PF13622">
    <property type="entry name" value="4HBT_3"/>
    <property type="match status" value="1"/>
</dbReference>
<evidence type="ECO:0000259" key="2">
    <source>
        <dbReference type="Pfam" id="PF20789"/>
    </source>
</evidence>
<sequence length="260" mass="28187">MTGFAQVLAAGETLEDGLAVEVPSRWLQGRTAYGGFSSALALVAAQQVGGDLPPLRSAQLAMMAPLSGRIEAHAKVERQGRNATWVSAQITGDKGPAFTASFVFMRAIESTLTLDERPVPDDVVAVEDAPPMAPDLLAPFIRDHFDVRLGVPVQGERKPEYCWWLRSRERGTLDPMVEILLCGDGLPPGVLPMMPALVPVSSMHWQVNLLTALPQTRDGWWLLRCAGDFARHGCSSQRMAMWNAQGQPILAGMQSIALFG</sequence>
<dbReference type="EMBL" id="AGFM01000062">
    <property type="protein sequence ID" value="EHJ59120.1"/>
    <property type="molecule type" value="Genomic_DNA"/>
</dbReference>
<accession>G6EHY6</accession>
<dbReference type="PATRIC" id="fig|1088721.3.peg.3895"/>